<name>A0A9X1QQY4_9CORY</name>
<dbReference type="RefSeq" id="WP_236118609.1">
    <property type="nucleotide sequence ID" value="NZ_JAKGSI010000003.1"/>
</dbReference>
<feature type="chain" id="PRO_5040794581" evidence="2">
    <location>
        <begin position="23"/>
        <end position="60"/>
    </location>
</feature>
<keyword evidence="2" id="KW-0732">Signal</keyword>
<proteinExistence type="predicted"/>
<protein>
    <submittedName>
        <fullName evidence="3">Uncharacterized protein</fullName>
    </submittedName>
</protein>
<feature type="signal peptide" evidence="2">
    <location>
        <begin position="1"/>
        <end position="22"/>
    </location>
</feature>
<dbReference type="PROSITE" id="PS51257">
    <property type="entry name" value="PROKAR_LIPOPROTEIN"/>
    <property type="match status" value="1"/>
</dbReference>
<comment type="caution">
    <text evidence="3">The sequence shown here is derived from an EMBL/GenBank/DDBJ whole genome shotgun (WGS) entry which is preliminary data.</text>
</comment>
<keyword evidence="1" id="KW-1133">Transmembrane helix</keyword>
<keyword evidence="1" id="KW-0472">Membrane</keyword>
<dbReference type="Proteomes" id="UP001139336">
    <property type="component" value="Unassembled WGS sequence"/>
</dbReference>
<evidence type="ECO:0000313" key="3">
    <source>
        <dbReference type="EMBL" id="MCF4006797.1"/>
    </source>
</evidence>
<evidence type="ECO:0000256" key="1">
    <source>
        <dbReference type="SAM" id="Phobius"/>
    </source>
</evidence>
<feature type="transmembrane region" description="Helical" evidence="1">
    <location>
        <begin position="30"/>
        <end position="47"/>
    </location>
</feature>
<keyword evidence="4" id="KW-1185">Reference proteome</keyword>
<evidence type="ECO:0000256" key="2">
    <source>
        <dbReference type="SAM" id="SignalP"/>
    </source>
</evidence>
<evidence type="ECO:0000313" key="4">
    <source>
        <dbReference type="Proteomes" id="UP001139336"/>
    </source>
</evidence>
<sequence length="60" mass="6625">MRTRTFLILAGLLVLASAGCWVADNELATVVFLVPAAICFIIAYSSLRKETRNQQIDPQD</sequence>
<gene>
    <name evidence="3" type="ORF">L1O03_06335</name>
</gene>
<dbReference type="AlphaFoldDB" id="A0A9X1QQY4"/>
<dbReference type="EMBL" id="JAKGSI010000003">
    <property type="protein sequence ID" value="MCF4006797.1"/>
    <property type="molecule type" value="Genomic_DNA"/>
</dbReference>
<organism evidence="3 4">
    <name type="scientific">Corynebacterium uropygiale</name>
    <dbReference type="NCBI Taxonomy" id="1775911"/>
    <lineage>
        <taxon>Bacteria</taxon>
        <taxon>Bacillati</taxon>
        <taxon>Actinomycetota</taxon>
        <taxon>Actinomycetes</taxon>
        <taxon>Mycobacteriales</taxon>
        <taxon>Corynebacteriaceae</taxon>
        <taxon>Corynebacterium</taxon>
    </lineage>
</organism>
<reference evidence="3" key="1">
    <citation type="submission" date="2022-01" db="EMBL/GenBank/DDBJ databases">
        <title>Corynebacterium sp. nov isolated from isolated from the feces of the greater white-fronted geese (Anser albifrons) at Poyang Lake, PR China.</title>
        <authorList>
            <person name="Liu Q."/>
        </authorList>
    </citation>
    <scope>NUCLEOTIDE SEQUENCE</scope>
    <source>
        <strain evidence="3">JCM 32435</strain>
    </source>
</reference>
<keyword evidence="1" id="KW-0812">Transmembrane</keyword>
<accession>A0A9X1QQY4</accession>